<dbReference type="PANTHER" id="PTHR43217">
    <property type="entry name" value="SUCCINATE SEMIALDEHYDE DEHYDROGENASE [NAD(P)+] SAD"/>
    <property type="match status" value="1"/>
</dbReference>
<dbReference type="SUPFAM" id="SSF53720">
    <property type="entry name" value="ALDH-like"/>
    <property type="match status" value="1"/>
</dbReference>
<sequence>MQSINPLNGEIIRNYTNHTIEEVTNKVEAAHLAFQQWRITSFENRSKLLVQLANVLRKRKDELAVLMANEMGKPVAQGIAEVEKCASCCEYYAENGPDFLNDQLIKTEAQKSYVSFQPIGVVLAIMPWNFPFWQVFRFLCPAFMAGNTAVLKHASNVPGCALVIEELINEAGFPNDIFHTLLIDSKEVDKVIEHPFISAVTLTGSTEAGKKVAAKAGSLIKKTVLELGGSDAYLVLKDADVKKAAETCVTSRLINSGQSCIAAKRFIVVKEIAEEFIGHFKSIMEHKKIGNPLENGIDIGPLARIDLRDQLHQQVQKAIANGAKCILGGEIPKMDGAFYTPTILTEITAENPAFYEEFFGPVAQIYVVNDEDEAIKIANSTSFGLGGAVFSQDSKRAEHIANNELEAGSCFVNAFVKSDPRLPFGGIKESGYGRELGLFGIHEFVNIKTVYIS</sequence>
<dbReference type="AlphaFoldDB" id="A0A9X2JDP9"/>
<dbReference type="InterPro" id="IPR016160">
    <property type="entry name" value="Ald_DH_CS_CYS"/>
</dbReference>
<evidence type="ECO:0000313" key="6">
    <source>
        <dbReference type="Proteomes" id="UP001155182"/>
    </source>
</evidence>
<accession>A0A9X2JDP9</accession>
<keyword evidence="3" id="KW-0560">Oxidoreductase</keyword>
<dbReference type="InterPro" id="IPR044148">
    <property type="entry name" value="ALDH_GabD1-like"/>
</dbReference>
<dbReference type="Pfam" id="PF00171">
    <property type="entry name" value="Aldedh"/>
    <property type="match status" value="1"/>
</dbReference>
<dbReference type="RefSeq" id="WP_252585831.1">
    <property type="nucleotide sequence ID" value="NZ_JAMWYS010000006.1"/>
</dbReference>
<dbReference type="EMBL" id="JAMWYS010000006">
    <property type="protein sequence ID" value="MCO4291596.1"/>
    <property type="molecule type" value="Genomic_DNA"/>
</dbReference>
<dbReference type="CDD" id="cd07100">
    <property type="entry name" value="ALDH_SSADH1_GabD1"/>
    <property type="match status" value="1"/>
</dbReference>
<dbReference type="GO" id="GO:0004030">
    <property type="term" value="F:aldehyde dehydrogenase [NAD(P)+] activity"/>
    <property type="evidence" value="ECO:0007669"/>
    <property type="project" value="InterPro"/>
</dbReference>
<feature type="domain" description="Aldehyde dehydrogenase" evidence="4">
    <location>
        <begin position="2"/>
        <end position="450"/>
    </location>
</feature>
<dbReference type="InterPro" id="IPR016162">
    <property type="entry name" value="Ald_DH_N"/>
</dbReference>
<dbReference type="Proteomes" id="UP001155182">
    <property type="component" value="Unassembled WGS sequence"/>
</dbReference>
<comment type="similarity">
    <text evidence="1">Belongs to the aldehyde dehydrogenase family.</text>
</comment>
<dbReference type="Gene3D" id="3.40.605.10">
    <property type="entry name" value="Aldehyde Dehydrogenase, Chain A, domain 1"/>
    <property type="match status" value="1"/>
</dbReference>
<dbReference type="GO" id="GO:0004777">
    <property type="term" value="F:succinate-semialdehyde dehydrogenase (NAD+) activity"/>
    <property type="evidence" value="ECO:0007669"/>
    <property type="project" value="TreeGrafter"/>
</dbReference>
<dbReference type="InterPro" id="IPR016163">
    <property type="entry name" value="Ald_DH_C"/>
</dbReference>
<keyword evidence="2" id="KW-0521">NADP</keyword>
<organism evidence="5 6">
    <name type="scientific">Solitalea agri</name>
    <dbReference type="NCBI Taxonomy" id="2953739"/>
    <lineage>
        <taxon>Bacteria</taxon>
        <taxon>Pseudomonadati</taxon>
        <taxon>Bacteroidota</taxon>
        <taxon>Sphingobacteriia</taxon>
        <taxon>Sphingobacteriales</taxon>
        <taxon>Sphingobacteriaceae</taxon>
        <taxon>Solitalea</taxon>
    </lineage>
</organism>
<reference evidence="5" key="1">
    <citation type="submission" date="2022-06" db="EMBL/GenBank/DDBJ databases">
        <title>Solitalea sp. MAHUQ-68 isolated from rhizospheric soil.</title>
        <authorList>
            <person name="Huq M.A."/>
        </authorList>
    </citation>
    <scope>NUCLEOTIDE SEQUENCE</scope>
    <source>
        <strain evidence="5">MAHUQ-68</strain>
    </source>
</reference>
<dbReference type="FunFam" id="3.40.309.10:FF:000009">
    <property type="entry name" value="Aldehyde dehydrogenase A"/>
    <property type="match status" value="1"/>
</dbReference>
<dbReference type="InterPro" id="IPR047110">
    <property type="entry name" value="GABD/Sad-like"/>
</dbReference>
<name>A0A9X2JDP9_9SPHI</name>
<evidence type="ECO:0000256" key="1">
    <source>
        <dbReference type="ARBA" id="ARBA00009986"/>
    </source>
</evidence>
<gene>
    <name evidence="5" type="ORF">NF867_01795</name>
</gene>
<comment type="caution">
    <text evidence="5">The sequence shown here is derived from an EMBL/GenBank/DDBJ whole genome shotgun (WGS) entry which is preliminary data.</text>
</comment>
<dbReference type="PANTHER" id="PTHR43217:SF1">
    <property type="entry name" value="SUCCINATE SEMIALDEHYDE DEHYDROGENASE [NAD(P)+] SAD"/>
    <property type="match status" value="1"/>
</dbReference>
<evidence type="ECO:0000259" key="4">
    <source>
        <dbReference type="Pfam" id="PF00171"/>
    </source>
</evidence>
<evidence type="ECO:0000313" key="5">
    <source>
        <dbReference type="EMBL" id="MCO4291596.1"/>
    </source>
</evidence>
<dbReference type="InterPro" id="IPR015590">
    <property type="entry name" value="Aldehyde_DH_dom"/>
</dbReference>
<dbReference type="InterPro" id="IPR016161">
    <property type="entry name" value="Ald_DH/histidinol_DH"/>
</dbReference>
<protein>
    <submittedName>
        <fullName evidence="5">NAD-dependent succinate-semialdehyde dehydrogenase</fullName>
    </submittedName>
</protein>
<evidence type="ECO:0000256" key="3">
    <source>
        <dbReference type="ARBA" id="ARBA00023002"/>
    </source>
</evidence>
<proteinExistence type="inferred from homology"/>
<evidence type="ECO:0000256" key="2">
    <source>
        <dbReference type="ARBA" id="ARBA00022857"/>
    </source>
</evidence>
<dbReference type="Gene3D" id="3.40.309.10">
    <property type="entry name" value="Aldehyde Dehydrogenase, Chain A, domain 2"/>
    <property type="match status" value="1"/>
</dbReference>
<dbReference type="FunFam" id="3.40.605.10:FF:000012">
    <property type="entry name" value="NAD-dependent succinate-semialdehyde dehydrogenase"/>
    <property type="match status" value="1"/>
</dbReference>
<keyword evidence="6" id="KW-1185">Reference proteome</keyword>
<dbReference type="PROSITE" id="PS00070">
    <property type="entry name" value="ALDEHYDE_DEHYDR_CYS"/>
    <property type="match status" value="1"/>
</dbReference>